<dbReference type="Proteomes" id="UP000199163">
    <property type="component" value="Unassembled WGS sequence"/>
</dbReference>
<evidence type="ECO:0000313" key="3">
    <source>
        <dbReference type="Proteomes" id="UP000199163"/>
    </source>
</evidence>
<gene>
    <name evidence="2" type="ORF">SAMN05192534_11057</name>
</gene>
<feature type="compositionally biased region" description="Basic and acidic residues" evidence="1">
    <location>
        <begin position="14"/>
        <end position="23"/>
    </location>
</feature>
<keyword evidence="3" id="KW-1185">Reference proteome</keyword>
<protein>
    <submittedName>
        <fullName evidence="2">Uncharacterized protein</fullName>
    </submittedName>
</protein>
<dbReference type="EMBL" id="FNDK01000010">
    <property type="protein sequence ID" value="SDH73081.1"/>
    <property type="molecule type" value="Genomic_DNA"/>
</dbReference>
<organism evidence="2 3">
    <name type="scientific">Alteribacillus persepolensis</name>
    <dbReference type="NCBI Taxonomy" id="568899"/>
    <lineage>
        <taxon>Bacteria</taxon>
        <taxon>Bacillati</taxon>
        <taxon>Bacillota</taxon>
        <taxon>Bacilli</taxon>
        <taxon>Bacillales</taxon>
        <taxon>Bacillaceae</taxon>
        <taxon>Alteribacillus</taxon>
    </lineage>
</organism>
<dbReference type="AlphaFoldDB" id="A0A1G8ET33"/>
<reference evidence="2 3" key="1">
    <citation type="submission" date="2016-10" db="EMBL/GenBank/DDBJ databases">
        <authorList>
            <person name="de Groot N.N."/>
        </authorList>
    </citation>
    <scope>NUCLEOTIDE SEQUENCE [LARGE SCALE GENOMIC DNA]</scope>
    <source>
        <strain evidence="2 3">DSM 21632</strain>
    </source>
</reference>
<name>A0A1G8ET33_9BACI</name>
<evidence type="ECO:0000256" key="1">
    <source>
        <dbReference type="SAM" id="MobiDB-lite"/>
    </source>
</evidence>
<feature type="region of interest" description="Disordered" evidence="1">
    <location>
        <begin position="1"/>
        <end position="41"/>
    </location>
</feature>
<dbReference type="RefSeq" id="WP_175487451.1">
    <property type="nucleotide sequence ID" value="NZ_FNDK01000010.1"/>
</dbReference>
<proteinExistence type="predicted"/>
<evidence type="ECO:0000313" key="2">
    <source>
        <dbReference type="EMBL" id="SDH73081.1"/>
    </source>
</evidence>
<sequence length="55" mass="6413">MADKQAQQQKRIKRQVEIEHPDIQEIEEQTPHPDTAAAESQAEQLRYQNADHIYG</sequence>
<accession>A0A1G8ET33</accession>